<feature type="domain" description="Aminoglycoside phosphotransferase" evidence="1">
    <location>
        <begin position="45"/>
        <end position="264"/>
    </location>
</feature>
<dbReference type="InterPro" id="IPR051678">
    <property type="entry name" value="AGP_Transferase"/>
</dbReference>
<dbReference type="Gene3D" id="3.90.1200.10">
    <property type="match status" value="1"/>
</dbReference>
<dbReference type="EMBL" id="MKQP01000016">
    <property type="protein sequence ID" value="OMD32732.1"/>
    <property type="molecule type" value="Genomic_DNA"/>
</dbReference>
<evidence type="ECO:0000313" key="3">
    <source>
        <dbReference type="Proteomes" id="UP000187465"/>
    </source>
</evidence>
<dbReference type="InterPro" id="IPR002575">
    <property type="entry name" value="Aminoglycoside_PTrfase"/>
</dbReference>
<accession>A0A1R0XCE7</accession>
<gene>
    <name evidence="2" type="ORF">BJP51_14485</name>
</gene>
<dbReference type="PANTHER" id="PTHR21310:SF15">
    <property type="entry name" value="AMINOGLYCOSIDE PHOSPHOTRANSFERASE DOMAIN-CONTAINING PROTEIN"/>
    <property type="match status" value="1"/>
</dbReference>
<evidence type="ECO:0000259" key="1">
    <source>
        <dbReference type="Pfam" id="PF01636"/>
    </source>
</evidence>
<dbReference type="SUPFAM" id="SSF56112">
    <property type="entry name" value="Protein kinase-like (PK-like)"/>
    <property type="match status" value="1"/>
</dbReference>
<dbReference type="Pfam" id="PF01636">
    <property type="entry name" value="APH"/>
    <property type="match status" value="1"/>
</dbReference>
<dbReference type="PANTHER" id="PTHR21310">
    <property type="entry name" value="AMINOGLYCOSIDE PHOSPHOTRANSFERASE-RELATED-RELATED"/>
    <property type="match status" value="1"/>
</dbReference>
<name>A0A1R0XCE7_9BACL</name>
<sequence length="332" mass="38490">MHFYLTLYGGEVLESQTKTKLTVEQQDILVGAAFGSHVKIIQSTELTGGYFNAAYDLLLSDGRATILKISPSDETDTLSYEHDIMATEVAAMQLMKSKGTVPVPEVYAYDNSRNLISSDFFFMEKIIGQPYNEIKEELSPQQRSCIEEELGRYSRIINEIQGDHFGLFNVSSKIKGTSWRETFQNLIGNLLDDARRLDAKMPIPLETIEAEINSRIHVMDVVTEPRLVHWDLWDGNVFVREGSIVALIDWERALWGDHLMEYYFRYIENSEYFCRGYGDSFDSPNECARKKLYDLYIDLIYFIECYSRKYDSQGHFQWAHDNLLEGWDRFMG</sequence>
<proteinExistence type="predicted"/>
<dbReference type="InterPro" id="IPR011009">
    <property type="entry name" value="Kinase-like_dom_sf"/>
</dbReference>
<dbReference type="AlphaFoldDB" id="A0A1R0XCE7"/>
<evidence type="ECO:0000313" key="2">
    <source>
        <dbReference type="EMBL" id="OMD32732.1"/>
    </source>
</evidence>
<comment type="caution">
    <text evidence="2">The sequence shown here is derived from an EMBL/GenBank/DDBJ whole genome shotgun (WGS) entry which is preliminary data.</text>
</comment>
<organism evidence="2 3">
    <name type="scientific">Paenibacillus odorifer</name>
    <dbReference type="NCBI Taxonomy" id="189426"/>
    <lineage>
        <taxon>Bacteria</taxon>
        <taxon>Bacillati</taxon>
        <taxon>Bacillota</taxon>
        <taxon>Bacilli</taxon>
        <taxon>Bacillales</taxon>
        <taxon>Paenibacillaceae</taxon>
        <taxon>Paenibacillus</taxon>
    </lineage>
</organism>
<dbReference type="Gene3D" id="3.30.200.20">
    <property type="entry name" value="Phosphorylase Kinase, domain 1"/>
    <property type="match status" value="1"/>
</dbReference>
<protein>
    <recommendedName>
        <fullName evidence="1">Aminoglycoside phosphotransferase domain-containing protein</fullName>
    </recommendedName>
</protein>
<dbReference type="Proteomes" id="UP000187465">
    <property type="component" value="Unassembled WGS sequence"/>
</dbReference>
<reference evidence="2 3" key="1">
    <citation type="submission" date="2016-10" db="EMBL/GenBank/DDBJ databases">
        <title>Paenibacillus species isolates.</title>
        <authorList>
            <person name="Beno S.M."/>
        </authorList>
    </citation>
    <scope>NUCLEOTIDE SEQUENCE [LARGE SCALE GENOMIC DNA]</scope>
    <source>
        <strain evidence="2 3">FSL H7-0604</strain>
    </source>
</reference>